<keyword evidence="2" id="KW-0472">Membrane</keyword>
<dbReference type="Gene3D" id="2.60.40.10">
    <property type="entry name" value="Immunoglobulins"/>
    <property type="match status" value="1"/>
</dbReference>
<feature type="compositionally biased region" description="Acidic residues" evidence="1">
    <location>
        <begin position="740"/>
        <end position="749"/>
    </location>
</feature>
<gene>
    <name evidence="3" type="ORF">FNH04_05385</name>
</gene>
<dbReference type="AlphaFoldDB" id="A0A5N8VX29"/>
<dbReference type="InterPro" id="IPR013783">
    <property type="entry name" value="Ig-like_fold"/>
</dbReference>
<dbReference type="InterPro" id="IPR046112">
    <property type="entry name" value="DUF6049"/>
</dbReference>
<dbReference type="PROSITE" id="PS00430">
    <property type="entry name" value="TONB_DEPENDENT_REC_1"/>
    <property type="match status" value="1"/>
</dbReference>
<feature type="region of interest" description="Disordered" evidence="1">
    <location>
        <begin position="503"/>
        <end position="534"/>
    </location>
</feature>
<keyword evidence="4" id="KW-1185">Reference proteome</keyword>
<keyword evidence="2" id="KW-0812">Transmembrane</keyword>
<feature type="transmembrane region" description="Helical" evidence="2">
    <location>
        <begin position="708"/>
        <end position="727"/>
    </location>
</feature>
<dbReference type="GO" id="GO:0005975">
    <property type="term" value="P:carbohydrate metabolic process"/>
    <property type="evidence" value="ECO:0007669"/>
    <property type="project" value="UniProtKB-ARBA"/>
</dbReference>
<comment type="caution">
    <text evidence="3">The sequence shown here is derived from an EMBL/GenBank/DDBJ whole genome shotgun (WGS) entry which is preliminary data.</text>
</comment>
<evidence type="ECO:0000313" key="4">
    <source>
        <dbReference type="Proteomes" id="UP000326979"/>
    </source>
</evidence>
<protein>
    <submittedName>
        <fullName evidence="3">Uncharacterized protein</fullName>
    </submittedName>
</protein>
<dbReference type="EMBL" id="VJZE01000019">
    <property type="protein sequence ID" value="MPY39372.1"/>
    <property type="molecule type" value="Genomic_DNA"/>
</dbReference>
<evidence type="ECO:0000256" key="1">
    <source>
        <dbReference type="SAM" id="MobiDB-lite"/>
    </source>
</evidence>
<sequence length="797" mass="84938">MAEAADNQGRSSSPARRWLRRTGALFAGAPLLAGLLQLSAAPDAHSVGKSSVAKATGSNTVDISLSSLTPSVPTDDDTLTVSGTVRNNGKQTVKSAHVGLRVGEALPSRTALDDATKRTGFDSYADGSEIGGKYVEEFSELVPGIAQSFSISVPVKKLDLGADGVYQLGVSLSGRTAAAPYDQVLGIQRTFLPWQPDMADTRTKTTYLWPLISTAHLTAETGAGEQQPPVFQDEELAEEISPGGRLDQMLSLGKELNITWVIDPDLLASVDAMTRSYQVKTESDTAGESDTTPGKNQAVAKRWLAQLEEAVQGEEVVALPFADPDLASLAHTGKNVTGSLSHLQDATDVAAITVETVLHVEPETDFSWPVNGAVDPSIIKIATSAGADKVIARSDSLKETGSLAYTPNAARPIGGGTTAVVADARLSTAFQGDMTQADNSTLAVQKFLGQSLMTQLQDADRQRSIVIAPQRMPSPSQAQTMAQALTALQGGNWSQFQKLSAAADAKPDPGATTKVPGASAYPSSLRKQELPRSAFEETQYTQSVLDRFKVILSDQSRVVTPFGRAMNREMSASWRGRAAEAKTYRDSVQSYLDTLTDQVRLIEKSETKLSGRSATIPVTVQNNLVQDVDKLVLRLTSMQPTRLEIDGEDYAEQTITVSGGHSQSVKFDTNAHANGEVKVVAQLYTEDGQKYGDPVRFDVNVTELTPTVMLVIAGGVLLLVLAGFRMYTQRKRAAARQAEEEATAEEASDADVPLAHESGEESPGRSGADEPEHPSDPAPDTARESTDPSGTGERVDR</sequence>
<proteinExistence type="predicted"/>
<keyword evidence="2" id="KW-1133">Transmembrane helix</keyword>
<organism evidence="3 4">
    <name type="scientific">Streptomyces phyllanthi</name>
    <dbReference type="NCBI Taxonomy" id="1803180"/>
    <lineage>
        <taxon>Bacteria</taxon>
        <taxon>Bacillati</taxon>
        <taxon>Actinomycetota</taxon>
        <taxon>Actinomycetes</taxon>
        <taxon>Kitasatosporales</taxon>
        <taxon>Streptomycetaceae</taxon>
        <taxon>Streptomyces</taxon>
    </lineage>
</organism>
<dbReference type="Pfam" id="PF19516">
    <property type="entry name" value="DUF6049"/>
    <property type="match status" value="1"/>
</dbReference>
<feature type="region of interest" description="Disordered" evidence="1">
    <location>
        <begin position="737"/>
        <end position="797"/>
    </location>
</feature>
<dbReference type="RefSeq" id="WP_322722622.1">
    <property type="nucleotide sequence ID" value="NZ_BAABEQ010000044.1"/>
</dbReference>
<evidence type="ECO:0000313" key="3">
    <source>
        <dbReference type="EMBL" id="MPY39372.1"/>
    </source>
</evidence>
<dbReference type="Proteomes" id="UP000326979">
    <property type="component" value="Unassembled WGS sequence"/>
</dbReference>
<feature type="compositionally biased region" description="Basic and acidic residues" evidence="1">
    <location>
        <begin position="757"/>
        <end position="786"/>
    </location>
</feature>
<dbReference type="InterPro" id="IPR010916">
    <property type="entry name" value="TonB_box_CS"/>
</dbReference>
<evidence type="ECO:0000256" key="2">
    <source>
        <dbReference type="SAM" id="Phobius"/>
    </source>
</evidence>
<reference evidence="3 4" key="1">
    <citation type="submission" date="2019-07" db="EMBL/GenBank/DDBJ databases">
        <title>New species of Amycolatopsis and Streptomyces.</title>
        <authorList>
            <person name="Duangmal K."/>
            <person name="Teo W.F.A."/>
            <person name="Lipun K."/>
        </authorList>
    </citation>
    <scope>NUCLEOTIDE SEQUENCE [LARGE SCALE GENOMIC DNA]</scope>
    <source>
        <strain evidence="3 4">TISTR 2346</strain>
    </source>
</reference>
<accession>A0A5N8VX29</accession>
<name>A0A5N8VX29_9ACTN</name>